<dbReference type="GO" id="GO:0005615">
    <property type="term" value="C:extracellular space"/>
    <property type="evidence" value="ECO:0007669"/>
    <property type="project" value="TreeGrafter"/>
</dbReference>
<reference evidence="20" key="1">
    <citation type="journal article" date="2019" name="bioRxiv">
        <title>The Genome of the Zebra Mussel, Dreissena polymorpha: A Resource for Invasive Species Research.</title>
        <authorList>
            <person name="McCartney M.A."/>
            <person name="Auch B."/>
            <person name="Kono T."/>
            <person name="Mallez S."/>
            <person name="Zhang Y."/>
            <person name="Obille A."/>
            <person name="Becker A."/>
            <person name="Abrahante J.E."/>
            <person name="Garbe J."/>
            <person name="Badalamenti J.P."/>
            <person name="Herman A."/>
            <person name="Mangelson H."/>
            <person name="Liachko I."/>
            <person name="Sullivan S."/>
            <person name="Sone E.D."/>
            <person name="Koren S."/>
            <person name="Silverstein K.A.T."/>
            <person name="Beckman K.B."/>
            <person name="Gohl D.M."/>
        </authorList>
    </citation>
    <scope>NUCLEOTIDE SEQUENCE</scope>
    <source>
        <strain evidence="20">Duluth1</strain>
        <tissue evidence="20">Whole animal</tissue>
    </source>
</reference>
<evidence type="ECO:0000259" key="19">
    <source>
        <dbReference type="PROSITE" id="PS52035"/>
    </source>
</evidence>
<keyword evidence="6" id="KW-0121">Carboxypeptidase</keyword>
<dbReference type="GO" id="GO:0008270">
    <property type="term" value="F:zinc ion binding"/>
    <property type="evidence" value="ECO:0007669"/>
    <property type="project" value="InterPro"/>
</dbReference>
<keyword evidence="9 18" id="KW-0732">Signal</keyword>
<dbReference type="EMBL" id="JAIWYP010000013">
    <property type="protein sequence ID" value="KAH3722332.1"/>
    <property type="molecule type" value="Genomic_DNA"/>
</dbReference>
<keyword evidence="21" id="KW-1185">Reference proteome</keyword>
<dbReference type="FunFam" id="3.40.630.10:FF:000040">
    <property type="entry name" value="zinc carboxypeptidase"/>
    <property type="match status" value="1"/>
</dbReference>
<dbReference type="Pfam" id="PF00246">
    <property type="entry name" value="Peptidase_M14"/>
    <property type="match status" value="1"/>
</dbReference>
<feature type="domain" description="Peptidase M14" evidence="19">
    <location>
        <begin position="118"/>
        <end position="414"/>
    </location>
</feature>
<dbReference type="Gene3D" id="3.30.70.340">
    <property type="entry name" value="Metallocarboxypeptidase-like"/>
    <property type="match status" value="1"/>
</dbReference>
<evidence type="ECO:0000256" key="7">
    <source>
        <dbReference type="ARBA" id="ARBA00022670"/>
    </source>
</evidence>
<keyword evidence="13" id="KW-0482">Metalloprotease</keyword>
<keyword evidence="8" id="KW-0479">Metal-binding</keyword>
<accession>A0A9D4CER6</accession>
<dbReference type="GO" id="GO:0004181">
    <property type="term" value="F:metallocarboxypeptidase activity"/>
    <property type="evidence" value="ECO:0007669"/>
    <property type="project" value="InterPro"/>
</dbReference>
<comment type="subcellular location">
    <subcellularLocation>
        <location evidence="3">Secreted</location>
    </subcellularLocation>
</comment>
<evidence type="ECO:0000256" key="15">
    <source>
        <dbReference type="ARBA" id="ARBA00023157"/>
    </source>
</evidence>
<dbReference type="InterPro" id="IPR057246">
    <property type="entry name" value="CARBOXYPEPT_ZN_1"/>
</dbReference>
<dbReference type="GO" id="GO:0006508">
    <property type="term" value="P:proteolysis"/>
    <property type="evidence" value="ECO:0007669"/>
    <property type="project" value="UniProtKB-KW"/>
</dbReference>
<evidence type="ECO:0000256" key="6">
    <source>
        <dbReference type="ARBA" id="ARBA00022645"/>
    </source>
</evidence>
<dbReference type="CDD" id="cd03860">
    <property type="entry name" value="M14_CP_A-B_like"/>
    <property type="match status" value="1"/>
</dbReference>
<keyword evidence="15" id="KW-1015">Disulfide bond</keyword>
<keyword evidence="10" id="KW-0378">Hydrolase</keyword>
<comment type="function">
    <text evidence="16">Involved in the digestion of the blood meal.</text>
</comment>
<feature type="active site" description="Proton donor/acceptor" evidence="17">
    <location>
        <position position="380"/>
    </location>
</feature>
<evidence type="ECO:0000256" key="18">
    <source>
        <dbReference type="SAM" id="SignalP"/>
    </source>
</evidence>
<reference evidence="20" key="2">
    <citation type="submission" date="2020-11" db="EMBL/GenBank/DDBJ databases">
        <authorList>
            <person name="McCartney M.A."/>
            <person name="Auch B."/>
            <person name="Kono T."/>
            <person name="Mallez S."/>
            <person name="Becker A."/>
            <person name="Gohl D.M."/>
            <person name="Silverstein K.A.T."/>
            <person name="Koren S."/>
            <person name="Bechman K.B."/>
            <person name="Herman A."/>
            <person name="Abrahante J.E."/>
            <person name="Garbe J."/>
        </authorList>
    </citation>
    <scope>NUCLEOTIDE SEQUENCE</scope>
    <source>
        <strain evidence="20">Duluth1</strain>
        <tissue evidence="20">Whole animal</tissue>
    </source>
</reference>
<evidence type="ECO:0000313" key="21">
    <source>
        <dbReference type="Proteomes" id="UP000828390"/>
    </source>
</evidence>
<dbReference type="PROSITE" id="PS00132">
    <property type="entry name" value="CARBOXYPEPT_ZN_1"/>
    <property type="match status" value="1"/>
</dbReference>
<evidence type="ECO:0000256" key="4">
    <source>
        <dbReference type="ARBA" id="ARBA00005988"/>
    </source>
</evidence>
<keyword evidence="14" id="KW-0865">Zymogen</keyword>
<gene>
    <name evidence="20" type="ORF">DPMN_065290</name>
</gene>
<dbReference type="InterPro" id="IPR003146">
    <property type="entry name" value="M14A_act_pep"/>
</dbReference>
<dbReference type="InterPro" id="IPR000834">
    <property type="entry name" value="Peptidase_M14"/>
</dbReference>
<keyword evidence="7" id="KW-0645">Protease</keyword>
<evidence type="ECO:0000256" key="3">
    <source>
        <dbReference type="ARBA" id="ARBA00004613"/>
    </source>
</evidence>
<evidence type="ECO:0000256" key="8">
    <source>
        <dbReference type="ARBA" id="ARBA00022723"/>
    </source>
</evidence>
<comment type="cofactor">
    <cofactor evidence="1">
        <name>Zn(2+)</name>
        <dbReference type="ChEBI" id="CHEBI:29105"/>
    </cofactor>
</comment>
<dbReference type="Pfam" id="PF02244">
    <property type="entry name" value="Propep_M14"/>
    <property type="match status" value="1"/>
</dbReference>
<feature type="signal peptide" evidence="18">
    <location>
        <begin position="1"/>
        <end position="19"/>
    </location>
</feature>
<dbReference type="OrthoDB" id="3626597at2759"/>
<dbReference type="Gene3D" id="3.40.630.10">
    <property type="entry name" value="Zn peptidases"/>
    <property type="match status" value="1"/>
</dbReference>
<comment type="function">
    <text evidence="2">Extracellular metalloprotease that contributes to pathogenicity.</text>
</comment>
<keyword evidence="5" id="KW-0964">Secreted</keyword>
<dbReference type="PANTHER" id="PTHR11705:SF143">
    <property type="entry name" value="SLL0236 PROTEIN"/>
    <property type="match status" value="1"/>
</dbReference>
<dbReference type="SUPFAM" id="SSF54897">
    <property type="entry name" value="Protease propeptides/inhibitors"/>
    <property type="match status" value="1"/>
</dbReference>
<dbReference type="PROSITE" id="PS52035">
    <property type="entry name" value="PEPTIDASE_M14"/>
    <property type="match status" value="1"/>
</dbReference>
<dbReference type="Proteomes" id="UP000828390">
    <property type="component" value="Unassembled WGS sequence"/>
</dbReference>
<evidence type="ECO:0000256" key="9">
    <source>
        <dbReference type="ARBA" id="ARBA00022729"/>
    </source>
</evidence>
<dbReference type="SUPFAM" id="SSF53187">
    <property type="entry name" value="Zn-dependent exopeptidases"/>
    <property type="match status" value="1"/>
</dbReference>
<evidence type="ECO:0000256" key="12">
    <source>
        <dbReference type="ARBA" id="ARBA00023026"/>
    </source>
</evidence>
<dbReference type="AlphaFoldDB" id="A0A9D4CER6"/>
<evidence type="ECO:0000256" key="11">
    <source>
        <dbReference type="ARBA" id="ARBA00022833"/>
    </source>
</evidence>
<evidence type="ECO:0000256" key="14">
    <source>
        <dbReference type="ARBA" id="ARBA00023145"/>
    </source>
</evidence>
<sequence>MRRGLACIALLGLLAFVSTHGPLAGLSVVRVVPETKLKLTLLQRLLAQRQSLDIWKEPACVSCAVDIRLTPLESDDVTSALKEHGFKPTILIDDVQLLLDYQRNQLFKRRSAEFDYGQYHTLDEINDWILNKTNVYKSLTLLFNITKSYEGRMMTGLKISTPSQFTKPAFFIMGGIHAREWISPATAIYMFGQMLDRYKIDSDITKMVDMFDWYLLPITNPDGYAFTWTGDQNRLWRKTRSKHGLCYGVDPNRNWDIQWCETEGASKDPCSETYCGPSAFSEVEVKGVAAFLQGIKGLKGFIDVHSYSQLWMSPWGYTRNLSKDFQQQDAASAAATDALHKVYGTKYAHGSIANTIYIASGTSTDWAYGKIDVKYAFGVELRDTEKYGCLLPEDQIIPSGIETLQGLMALASYVKDN</sequence>
<evidence type="ECO:0000313" key="20">
    <source>
        <dbReference type="EMBL" id="KAH3722332.1"/>
    </source>
</evidence>
<keyword evidence="12" id="KW-0843">Virulence</keyword>
<evidence type="ECO:0000256" key="13">
    <source>
        <dbReference type="ARBA" id="ARBA00023049"/>
    </source>
</evidence>
<organism evidence="20 21">
    <name type="scientific">Dreissena polymorpha</name>
    <name type="common">Zebra mussel</name>
    <name type="synonym">Mytilus polymorpha</name>
    <dbReference type="NCBI Taxonomy" id="45954"/>
    <lineage>
        <taxon>Eukaryota</taxon>
        <taxon>Metazoa</taxon>
        <taxon>Spiralia</taxon>
        <taxon>Lophotrochozoa</taxon>
        <taxon>Mollusca</taxon>
        <taxon>Bivalvia</taxon>
        <taxon>Autobranchia</taxon>
        <taxon>Heteroconchia</taxon>
        <taxon>Euheterodonta</taxon>
        <taxon>Imparidentia</taxon>
        <taxon>Neoheterodontei</taxon>
        <taxon>Myida</taxon>
        <taxon>Dreissenoidea</taxon>
        <taxon>Dreissenidae</taxon>
        <taxon>Dreissena</taxon>
    </lineage>
</organism>
<dbReference type="PANTHER" id="PTHR11705">
    <property type="entry name" value="PROTEASE FAMILY M14 CARBOXYPEPTIDASE A,B"/>
    <property type="match status" value="1"/>
</dbReference>
<dbReference type="SMART" id="SM00631">
    <property type="entry name" value="Zn_pept"/>
    <property type="match status" value="1"/>
</dbReference>
<evidence type="ECO:0000256" key="1">
    <source>
        <dbReference type="ARBA" id="ARBA00001947"/>
    </source>
</evidence>
<protein>
    <recommendedName>
        <fullName evidence="19">Peptidase M14 domain-containing protein</fullName>
    </recommendedName>
</protein>
<evidence type="ECO:0000256" key="2">
    <source>
        <dbReference type="ARBA" id="ARBA00003091"/>
    </source>
</evidence>
<evidence type="ECO:0000256" key="10">
    <source>
        <dbReference type="ARBA" id="ARBA00022801"/>
    </source>
</evidence>
<dbReference type="InterPro" id="IPR036990">
    <property type="entry name" value="M14A-like_propep"/>
</dbReference>
<dbReference type="PRINTS" id="PR00765">
    <property type="entry name" value="CRBOXYPTASEA"/>
</dbReference>
<name>A0A9D4CER6_DREPO</name>
<keyword evidence="11" id="KW-0862">Zinc</keyword>
<comment type="similarity">
    <text evidence="4 17">Belongs to the peptidase M14 family.</text>
</comment>
<evidence type="ECO:0000256" key="16">
    <source>
        <dbReference type="ARBA" id="ARBA00057299"/>
    </source>
</evidence>
<feature type="chain" id="PRO_5038536697" description="Peptidase M14 domain-containing protein" evidence="18">
    <location>
        <begin position="20"/>
        <end position="417"/>
    </location>
</feature>
<comment type="caution">
    <text evidence="20">The sequence shown here is derived from an EMBL/GenBank/DDBJ whole genome shotgun (WGS) entry which is preliminary data.</text>
</comment>
<evidence type="ECO:0000256" key="17">
    <source>
        <dbReference type="PROSITE-ProRule" id="PRU01379"/>
    </source>
</evidence>
<evidence type="ECO:0000256" key="5">
    <source>
        <dbReference type="ARBA" id="ARBA00022525"/>
    </source>
</evidence>
<proteinExistence type="inferred from homology"/>